<dbReference type="InterPro" id="IPR050659">
    <property type="entry name" value="Peptidase_M24B"/>
</dbReference>
<dbReference type="GO" id="GO:0046872">
    <property type="term" value="F:metal ion binding"/>
    <property type="evidence" value="ECO:0007669"/>
    <property type="project" value="UniProtKB-KW"/>
</dbReference>
<dbReference type="PANTHER" id="PTHR46112">
    <property type="entry name" value="AMINOPEPTIDASE"/>
    <property type="match status" value="1"/>
</dbReference>
<keyword evidence="1 3" id="KW-0479">Metal-binding</keyword>
<dbReference type="InterPro" id="IPR029149">
    <property type="entry name" value="Creatin/AminoP/Spt16_N"/>
</dbReference>
<dbReference type="InterPro" id="IPR000587">
    <property type="entry name" value="Creatinase_N"/>
</dbReference>
<dbReference type="InterPro" id="IPR001131">
    <property type="entry name" value="Peptidase_M24B_aminopep-P_CS"/>
</dbReference>
<evidence type="ECO:0000256" key="2">
    <source>
        <dbReference type="ARBA" id="ARBA00022801"/>
    </source>
</evidence>
<dbReference type="Gene3D" id="3.40.350.10">
    <property type="entry name" value="Creatinase/prolidase N-terminal domain"/>
    <property type="match status" value="1"/>
</dbReference>
<evidence type="ECO:0000259" key="5">
    <source>
        <dbReference type="Pfam" id="PF01321"/>
    </source>
</evidence>
<dbReference type="PANTHER" id="PTHR46112:SF2">
    <property type="entry name" value="XAA-PRO AMINOPEPTIDASE P-RELATED"/>
    <property type="match status" value="1"/>
</dbReference>
<dbReference type="Proteomes" id="UP000233343">
    <property type="component" value="Unassembled WGS sequence"/>
</dbReference>
<evidence type="ECO:0000256" key="1">
    <source>
        <dbReference type="ARBA" id="ARBA00022723"/>
    </source>
</evidence>
<reference evidence="6 7" key="1">
    <citation type="journal article" date="2010" name="Int. J. Syst. Evol. Microbiol.">
        <title>Bacillus horneckiae sp. nov., isolated from a spacecraft-assembly clean room.</title>
        <authorList>
            <person name="Vaishampayan P."/>
            <person name="Probst A."/>
            <person name="Krishnamurthi S."/>
            <person name="Ghosh S."/>
            <person name="Osman S."/>
            <person name="McDowall A."/>
            <person name="Ruckmani A."/>
            <person name="Mayilraj S."/>
            <person name="Venkateswaran K."/>
        </authorList>
    </citation>
    <scope>NUCLEOTIDE SEQUENCE [LARGE SCALE GENOMIC DNA]</scope>
    <source>
        <strain evidence="7">1PO1SC</strain>
    </source>
</reference>
<dbReference type="CDD" id="cd01066">
    <property type="entry name" value="APP_MetAP"/>
    <property type="match status" value="1"/>
</dbReference>
<feature type="domain" description="Creatinase N-terminal" evidence="5">
    <location>
        <begin position="6"/>
        <end position="143"/>
    </location>
</feature>
<dbReference type="InterPro" id="IPR000994">
    <property type="entry name" value="Pept_M24"/>
</dbReference>
<dbReference type="PROSITE" id="PS00491">
    <property type="entry name" value="PROLINE_PEPTIDASE"/>
    <property type="match status" value="1"/>
</dbReference>
<name>A0A2N0ZFM5_9BACI</name>
<evidence type="ECO:0000256" key="3">
    <source>
        <dbReference type="RuleBase" id="RU000590"/>
    </source>
</evidence>
<dbReference type="AlphaFoldDB" id="A0A2N0ZFM5"/>
<evidence type="ECO:0000313" key="7">
    <source>
        <dbReference type="Proteomes" id="UP000233343"/>
    </source>
</evidence>
<dbReference type="Pfam" id="PF01321">
    <property type="entry name" value="Creatinase_N"/>
    <property type="match status" value="1"/>
</dbReference>
<comment type="caution">
    <text evidence="6">The sequence shown here is derived from an EMBL/GenBank/DDBJ whole genome shotgun (WGS) entry which is preliminary data.</text>
</comment>
<feature type="domain" description="Peptidase M24" evidence="4">
    <location>
        <begin position="151"/>
        <end position="359"/>
    </location>
</feature>
<dbReference type="EMBL" id="PISD01000030">
    <property type="protein sequence ID" value="PKG28312.1"/>
    <property type="molecule type" value="Genomic_DNA"/>
</dbReference>
<keyword evidence="6" id="KW-0645">Protease</keyword>
<keyword evidence="2" id="KW-0378">Hydrolase</keyword>
<dbReference type="GO" id="GO:0004177">
    <property type="term" value="F:aminopeptidase activity"/>
    <property type="evidence" value="ECO:0007669"/>
    <property type="project" value="UniProtKB-KW"/>
</dbReference>
<keyword evidence="6" id="KW-0031">Aminopeptidase</keyword>
<evidence type="ECO:0000313" key="6">
    <source>
        <dbReference type="EMBL" id="PKG28312.1"/>
    </source>
</evidence>
<dbReference type="RefSeq" id="WP_066189451.1">
    <property type="nucleotide sequence ID" value="NZ_JAMAUX010000004.1"/>
</dbReference>
<sequence length="377" mass="42426">MNTAKRINQLRSIMSDQEVDFTIINNFENQFYFTGFKAIIYSRPIVLMVDNNNINLIVPSLEETHASETSNADKLYVYHETLVEDGNGASHIEHLQSVISKYPKNSKVGVEFSSMPVLIGNILRDAGFELVNIEKQIEEMRFIKDQDEIDLITESGRLVSSALAKSLENAKAGITEMEFDQFGNKALFTEVSQKHPNSMLDFFVMTPSGLERSILPHAFSNTRNFETNDVAIHSRQVGLNGYRAECERTFFIGNPNEKQKDAFKLAQEAQLTALDFIKAGVTAKEVNEVARKVFKKAGMEQYSLHRTGHGIGIGLHEQPSLRYDNDLVLQEGMVFCVEPGIYIPGVGGFRHSDTVVLTKYGSHLVTEYPRDLDSLIF</sequence>
<dbReference type="Pfam" id="PF00557">
    <property type="entry name" value="Peptidase_M24"/>
    <property type="match status" value="1"/>
</dbReference>
<dbReference type="Gene3D" id="3.90.230.10">
    <property type="entry name" value="Creatinase/methionine aminopeptidase superfamily"/>
    <property type="match status" value="1"/>
</dbReference>
<dbReference type="InterPro" id="IPR036005">
    <property type="entry name" value="Creatinase/aminopeptidase-like"/>
</dbReference>
<dbReference type="SUPFAM" id="SSF55920">
    <property type="entry name" value="Creatinase/aminopeptidase"/>
    <property type="match status" value="1"/>
</dbReference>
<evidence type="ECO:0000259" key="4">
    <source>
        <dbReference type="Pfam" id="PF00557"/>
    </source>
</evidence>
<dbReference type="SUPFAM" id="SSF53092">
    <property type="entry name" value="Creatinase/prolidase N-terminal domain"/>
    <property type="match status" value="1"/>
</dbReference>
<protein>
    <submittedName>
        <fullName evidence="6">Aminopeptidase P family protein</fullName>
    </submittedName>
</protein>
<accession>A0A2N0ZFM5</accession>
<proteinExistence type="inferred from homology"/>
<comment type="similarity">
    <text evidence="3">Belongs to the peptidase M24B family.</text>
</comment>
<keyword evidence="7" id="KW-1185">Reference proteome</keyword>
<organism evidence="6 7">
    <name type="scientific">Cytobacillus horneckiae</name>
    <dbReference type="NCBI Taxonomy" id="549687"/>
    <lineage>
        <taxon>Bacteria</taxon>
        <taxon>Bacillati</taxon>
        <taxon>Bacillota</taxon>
        <taxon>Bacilli</taxon>
        <taxon>Bacillales</taxon>
        <taxon>Bacillaceae</taxon>
        <taxon>Cytobacillus</taxon>
    </lineage>
</organism>
<gene>
    <name evidence="6" type="ORF">CWS20_13965</name>
</gene>